<keyword evidence="2" id="KW-0812">Transmembrane</keyword>
<organism evidence="3 4">
    <name type="scientific">Aspergillus pseudodeflectus</name>
    <dbReference type="NCBI Taxonomy" id="176178"/>
    <lineage>
        <taxon>Eukaryota</taxon>
        <taxon>Fungi</taxon>
        <taxon>Dikarya</taxon>
        <taxon>Ascomycota</taxon>
        <taxon>Pezizomycotina</taxon>
        <taxon>Eurotiomycetes</taxon>
        <taxon>Eurotiomycetidae</taxon>
        <taxon>Eurotiales</taxon>
        <taxon>Aspergillaceae</taxon>
        <taxon>Aspergillus</taxon>
        <taxon>Aspergillus subgen. Nidulantes</taxon>
    </lineage>
</organism>
<name>A0ABR4JIK8_9EURO</name>
<keyword evidence="4" id="KW-1185">Reference proteome</keyword>
<reference evidence="3 4" key="1">
    <citation type="submission" date="2024-07" db="EMBL/GenBank/DDBJ databases">
        <title>Section-level genome sequencing and comparative genomics of Aspergillus sections Usti and Cavernicolus.</title>
        <authorList>
            <consortium name="Lawrence Berkeley National Laboratory"/>
            <person name="Nybo J.L."/>
            <person name="Vesth T.C."/>
            <person name="Theobald S."/>
            <person name="Frisvad J.C."/>
            <person name="Larsen T.O."/>
            <person name="Kjaerboelling I."/>
            <person name="Rothschild-Mancinelli K."/>
            <person name="Lyhne E.K."/>
            <person name="Kogle M.E."/>
            <person name="Barry K."/>
            <person name="Clum A."/>
            <person name="Na H."/>
            <person name="Ledsgaard L."/>
            <person name="Lin J."/>
            <person name="Lipzen A."/>
            <person name="Kuo A."/>
            <person name="Riley R."/>
            <person name="Mondo S."/>
            <person name="LaButti K."/>
            <person name="Haridas S."/>
            <person name="Pangalinan J."/>
            <person name="Salamov A.A."/>
            <person name="Simmons B.A."/>
            <person name="Magnuson J.K."/>
            <person name="Chen J."/>
            <person name="Drula E."/>
            <person name="Henrissat B."/>
            <person name="Wiebenga A."/>
            <person name="Lubbers R.J."/>
            <person name="Gomes A.C."/>
            <person name="Macurrencykelacurrency M.R."/>
            <person name="Stajich J."/>
            <person name="Grigoriev I.V."/>
            <person name="Mortensen U.H."/>
            <person name="De vries R.P."/>
            <person name="Baker S.E."/>
            <person name="Andersen M.R."/>
        </authorList>
    </citation>
    <scope>NUCLEOTIDE SEQUENCE [LARGE SCALE GENOMIC DNA]</scope>
    <source>
        <strain evidence="3 4">CBS 756.74</strain>
    </source>
</reference>
<dbReference type="RefSeq" id="XP_070893625.1">
    <property type="nucleotide sequence ID" value="XM_071037522.1"/>
</dbReference>
<gene>
    <name evidence="3" type="ORF">BJX68DRAFT_198260</name>
</gene>
<dbReference type="EMBL" id="JBFXLR010000073">
    <property type="protein sequence ID" value="KAL2839582.1"/>
    <property type="molecule type" value="Genomic_DNA"/>
</dbReference>
<keyword evidence="2" id="KW-1133">Transmembrane helix</keyword>
<comment type="caution">
    <text evidence="3">The sequence shown here is derived from an EMBL/GenBank/DDBJ whole genome shotgun (WGS) entry which is preliminary data.</text>
</comment>
<evidence type="ECO:0000256" key="2">
    <source>
        <dbReference type="SAM" id="Phobius"/>
    </source>
</evidence>
<keyword evidence="2" id="KW-0472">Membrane</keyword>
<protein>
    <submittedName>
        <fullName evidence="3">Uncharacterized protein</fullName>
    </submittedName>
</protein>
<feature type="transmembrane region" description="Helical" evidence="2">
    <location>
        <begin position="156"/>
        <end position="181"/>
    </location>
</feature>
<feature type="transmembrane region" description="Helical" evidence="2">
    <location>
        <begin position="250"/>
        <end position="278"/>
    </location>
</feature>
<feature type="compositionally biased region" description="Basic and acidic residues" evidence="1">
    <location>
        <begin position="220"/>
        <end position="238"/>
    </location>
</feature>
<proteinExistence type="predicted"/>
<sequence>MIMKMIPFFWKDFILLFIHPHFIFFSSRASRASSCHLNLPILLNLPRPRRQTERKMGTFPCRSSVRSLNSPSTRYYRTSLLRLYIRIRLYNVSCCLYQQKNKSKAKKQKHAVMEGNSEKSGFFSFYIFGEVGRLVGCCWPSSIPSVVIESSFLLLYLYYLCMFYVDVVHVHVFSLFSFFLYSIPFESNTRRALVVGFSLLPIQYPTYRARRINHATQPATKEKEHTVRGPGNEREREGRRKKGHHTQADYPHLFVTFGCVPVFVYHKSSCCFVFSFALHPDIYTSPTLTTSLGFCRGWWLARALILFFFLFLFSFLCSSCF</sequence>
<feature type="transmembrane region" description="Helical" evidence="2">
    <location>
        <begin position="298"/>
        <end position="317"/>
    </location>
</feature>
<evidence type="ECO:0000313" key="4">
    <source>
        <dbReference type="Proteomes" id="UP001610444"/>
    </source>
</evidence>
<evidence type="ECO:0000256" key="1">
    <source>
        <dbReference type="SAM" id="MobiDB-lite"/>
    </source>
</evidence>
<feature type="region of interest" description="Disordered" evidence="1">
    <location>
        <begin position="218"/>
        <end position="245"/>
    </location>
</feature>
<accession>A0ABR4JIK8</accession>
<dbReference type="GeneID" id="98152686"/>
<dbReference type="Proteomes" id="UP001610444">
    <property type="component" value="Unassembled WGS sequence"/>
</dbReference>
<evidence type="ECO:0000313" key="3">
    <source>
        <dbReference type="EMBL" id="KAL2839582.1"/>
    </source>
</evidence>